<feature type="region of interest" description="Disordered" evidence="1">
    <location>
        <begin position="1"/>
        <end position="32"/>
    </location>
</feature>
<dbReference type="Proteomes" id="UP000246464">
    <property type="component" value="Chromosome 1"/>
</dbReference>
<feature type="compositionally biased region" description="Basic residues" evidence="1">
    <location>
        <begin position="71"/>
        <end position="80"/>
    </location>
</feature>
<gene>
    <name evidence="2" type="ORF">SMAX5B_009549</name>
</gene>
<feature type="compositionally biased region" description="Basic and acidic residues" evidence="1">
    <location>
        <begin position="9"/>
        <end position="23"/>
    </location>
</feature>
<feature type="region of interest" description="Disordered" evidence="1">
    <location>
        <begin position="141"/>
        <end position="167"/>
    </location>
</feature>
<organism evidence="2 3">
    <name type="scientific">Scophthalmus maximus</name>
    <name type="common">Turbot</name>
    <name type="synonym">Psetta maxima</name>
    <dbReference type="NCBI Taxonomy" id="52904"/>
    <lineage>
        <taxon>Eukaryota</taxon>
        <taxon>Metazoa</taxon>
        <taxon>Chordata</taxon>
        <taxon>Craniata</taxon>
        <taxon>Vertebrata</taxon>
        <taxon>Euteleostomi</taxon>
        <taxon>Actinopterygii</taxon>
        <taxon>Neopterygii</taxon>
        <taxon>Teleostei</taxon>
        <taxon>Neoteleostei</taxon>
        <taxon>Acanthomorphata</taxon>
        <taxon>Carangaria</taxon>
        <taxon>Pleuronectiformes</taxon>
        <taxon>Pleuronectoidei</taxon>
        <taxon>Scophthalmidae</taxon>
        <taxon>Scophthalmus</taxon>
    </lineage>
</organism>
<proteinExistence type="predicted"/>
<protein>
    <submittedName>
        <fullName evidence="2">Putative plectin-like</fullName>
    </submittedName>
</protein>
<dbReference type="EMBL" id="CP026243">
    <property type="protein sequence ID" value="AWO97025.1"/>
    <property type="molecule type" value="Genomic_DNA"/>
</dbReference>
<evidence type="ECO:0000256" key="1">
    <source>
        <dbReference type="SAM" id="MobiDB-lite"/>
    </source>
</evidence>
<feature type="region of interest" description="Disordered" evidence="1">
    <location>
        <begin position="70"/>
        <end position="97"/>
    </location>
</feature>
<sequence>MATRKDRRRDRAPPEENNGDRSSAHCAGDTLPWNLSKHQRVIRSKSASGDVLDPAERAVIRIAGLWGQYRRTGRGQRSKGHPGPCSSRGATPGSVTTLHPAPMWLTVDLHFRDTSQKKDNGLLNVVSSQTKLHAEKMGPVPYALPHCTEQRGVKPAPSVGDPANEPQ</sequence>
<keyword evidence="3" id="KW-1185">Reference proteome</keyword>
<name>A0A2U9AZM3_SCOMX</name>
<accession>A0A2U9AZM3</accession>
<dbReference type="AlphaFoldDB" id="A0A2U9AZM3"/>
<evidence type="ECO:0000313" key="2">
    <source>
        <dbReference type="EMBL" id="AWO97025.1"/>
    </source>
</evidence>
<reference evidence="2 3" key="1">
    <citation type="submission" date="2017-12" db="EMBL/GenBank/DDBJ databases">
        <title>Integrating genomic resources of turbot (Scophthalmus maximus) in depth evaluation of genetic and physical mapping variation across individuals.</title>
        <authorList>
            <person name="Martinez P."/>
        </authorList>
    </citation>
    <scope>NUCLEOTIDE SEQUENCE [LARGE SCALE GENOMIC DNA]</scope>
</reference>
<evidence type="ECO:0000313" key="3">
    <source>
        <dbReference type="Proteomes" id="UP000246464"/>
    </source>
</evidence>